<sequence length="344" mass="36720">MSSVVLVFAALALLCAALALLLWQRGAHRKDQVSTERYIDSRMAGAMPAGAGAGGLAGGAAGNPRVAPARAAMASVAISPQAPAADAGWLEHGRYLQARVRFMVRHAMARAGIANAKGPAAIVGAITLLLCAWAALVGGALAAGATLIACVMFVYFLLAMRANKRRQLVVRQLPLFLDGIVRLITLGNSVPAAFQAALQSTEAPLRECLDYVSRMLRTGVEIDRALSQVAAIYGVRELELVGAVLRLSVKYGGRADVMLDRMASFMRDLEQAERELVAMSAETRLSSWVLAMLPIGIGGFLILSNPRYFASMWFDPSGRQLVYLAFGLQVVGAYLLYRLASLRS</sequence>
<dbReference type="RefSeq" id="WP_169487879.1">
    <property type="nucleotide sequence ID" value="NZ_JABBGJ010000027.1"/>
</dbReference>
<keyword evidence="5 7" id="KW-0472">Membrane</keyword>
<evidence type="ECO:0000256" key="2">
    <source>
        <dbReference type="ARBA" id="ARBA00022475"/>
    </source>
</evidence>
<evidence type="ECO:0000256" key="6">
    <source>
        <dbReference type="SAM" id="Coils"/>
    </source>
</evidence>
<evidence type="ECO:0000256" key="4">
    <source>
        <dbReference type="ARBA" id="ARBA00022989"/>
    </source>
</evidence>
<name>A0A848IIR2_9BURK</name>
<dbReference type="PANTHER" id="PTHR35007:SF1">
    <property type="entry name" value="PILUS ASSEMBLY PROTEIN"/>
    <property type="match status" value="1"/>
</dbReference>
<feature type="transmembrane region" description="Helical" evidence="7">
    <location>
        <begin position="321"/>
        <end position="340"/>
    </location>
</feature>
<reference evidence="9 10" key="1">
    <citation type="submission" date="2020-04" db="EMBL/GenBank/DDBJ databases">
        <title>Paraburkholderia sp. RP-4-7 isolated from soil.</title>
        <authorList>
            <person name="Dahal R.H."/>
        </authorList>
    </citation>
    <scope>NUCLEOTIDE SEQUENCE [LARGE SCALE GENOMIC DNA]</scope>
    <source>
        <strain evidence="9 10">RP-4-7</strain>
    </source>
</reference>
<dbReference type="Pfam" id="PF00482">
    <property type="entry name" value="T2SSF"/>
    <property type="match status" value="1"/>
</dbReference>
<comment type="subcellular location">
    <subcellularLocation>
        <location evidence="1">Cell membrane</location>
        <topology evidence="1">Multi-pass membrane protein</topology>
    </subcellularLocation>
</comment>
<feature type="transmembrane region" description="Helical" evidence="7">
    <location>
        <begin position="132"/>
        <end position="158"/>
    </location>
</feature>
<feature type="domain" description="Type II secretion system protein GspF" evidence="8">
    <location>
        <begin position="176"/>
        <end position="302"/>
    </location>
</feature>
<accession>A0A848IIR2</accession>
<dbReference type="InterPro" id="IPR018076">
    <property type="entry name" value="T2SS_GspF_dom"/>
</dbReference>
<evidence type="ECO:0000259" key="8">
    <source>
        <dbReference type="Pfam" id="PF00482"/>
    </source>
</evidence>
<evidence type="ECO:0000313" key="10">
    <source>
        <dbReference type="Proteomes" id="UP000544134"/>
    </source>
</evidence>
<evidence type="ECO:0000256" key="1">
    <source>
        <dbReference type="ARBA" id="ARBA00004651"/>
    </source>
</evidence>
<protein>
    <submittedName>
        <fullName evidence="9">Type II secretion protein F</fullName>
    </submittedName>
</protein>
<dbReference type="PANTHER" id="PTHR35007">
    <property type="entry name" value="INTEGRAL MEMBRANE PROTEIN-RELATED"/>
    <property type="match status" value="1"/>
</dbReference>
<dbReference type="GO" id="GO:0005886">
    <property type="term" value="C:plasma membrane"/>
    <property type="evidence" value="ECO:0007669"/>
    <property type="project" value="UniProtKB-SubCell"/>
</dbReference>
<organism evidence="9 10">
    <name type="scientific">Paraburkholderia polaris</name>
    <dbReference type="NCBI Taxonomy" id="2728848"/>
    <lineage>
        <taxon>Bacteria</taxon>
        <taxon>Pseudomonadati</taxon>
        <taxon>Pseudomonadota</taxon>
        <taxon>Betaproteobacteria</taxon>
        <taxon>Burkholderiales</taxon>
        <taxon>Burkholderiaceae</taxon>
        <taxon>Paraburkholderia</taxon>
    </lineage>
</organism>
<keyword evidence="2" id="KW-1003">Cell membrane</keyword>
<keyword evidence="3 7" id="KW-0812">Transmembrane</keyword>
<dbReference type="AlphaFoldDB" id="A0A848IIR2"/>
<proteinExistence type="predicted"/>
<evidence type="ECO:0000313" key="9">
    <source>
        <dbReference type="EMBL" id="NMM01013.1"/>
    </source>
</evidence>
<keyword evidence="4 7" id="KW-1133">Transmembrane helix</keyword>
<evidence type="ECO:0000256" key="5">
    <source>
        <dbReference type="ARBA" id="ARBA00023136"/>
    </source>
</evidence>
<dbReference type="Proteomes" id="UP000544134">
    <property type="component" value="Unassembled WGS sequence"/>
</dbReference>
<keyword evidence="6" id="KW-0175">Coiled coil</keyword>
<comment type="caution">
    <text evidence="9">The sequence shown here is derived from an EMBL/GenBank/DDBJ whole genome shotgun (WGS) entry which is preliminary data.</text>
</comment>
<gene>
    <name evidence="9" type="ORF">HHL24_24115</name>
</gene>
<feature type="coiled-coil region" evidence="6">
    <location>
        <begin position="255"/>
        <end position="282"/>
    </location>
</feature>
<dbReference type="EMBL" id="JABBGJ010000027">
    <property type="protein sequence ID" value="NMM01013.1"/>
    <property type="molecule type" value="Genomic_DNA"/>
</dbReference>
<evidence type="ECO:0000256" key="7">
    <source>
        <dbReference type="SAM" id="Phobius"/>
    </source>
</evidence>
<feature type="transmembrane region" description="Helical" evidence="7">
    <location>
        <begin position="288"/>
        <end position="309"/>
    </location>
</feature>
<evidence type="ECO:0000256" key="3">
    <source>
        <dbReference type="ARBA" id="ARBA00022692"/>
    </source>
</evidence>
<keyword evidence="10" id="KW-1185">Reference proteome</keyword>